<dbReference type="Pfam" id="PF03600">
    <property type="entry name" value="CitMHS"/>
    <property type="match status" value="1"/>
</dbReference>
<dbReference type="OrthoDB" id="10260443at2759"/>
<organism evidence="8 9">
    <name type="scientific">Hanseniaspora guilliermondii</name>
    <dbReference type="NCBI Taxonomy" id="56406"/>
    <lineage>
        <taxon>Eukaryota</taxon>
        <taxon>Fungi</taxon>
        <taxon>Dikarya</taxon>
        <taxon>Ascomycota</taxon>
        <taxon>Saccharomycotina</taxon>
        <taxon>Saccharomycetes</taxon>
        <taxon>Saccharomycodales</taxon>
        <taxon>Saccharomycodaceae</taxon>
        <taxon>Hanseniaspora</taxon>
    </lineage>
</organism>
<dbReference type="GO" id="GO:0006797">
    <property type="term" value="P:polyphosphate metabolic process"/>
    <property type="evidence" value="ECO:0007669"/>
    <property type="project" value="EnsemblFungi"/>
</dbReference>
<keyword evidence="4 6" id="KW-1133">Transmembrane helix</keyword>
<dbReference type="GO" id="GO:1990816">
    <property type="term" value="C:vacuole-mitochondrion membrane contact site"/>
    <property type="evidence" value="ECO:0007669"/>
    <property type="project" value="EnsemblFungi"/>
</dbReference>
<dbReference type="AlphaFoldDB" id="A0A1L0B0H7"/>
<keyword evidence="9" id="KW-1185">Reference proteome</keyword>
<evidence type="ECO:0000313" key="9">
    <source>
        <dbReference type="Proteomes" id="UP000183365"/>
    </source>
</evidence>
<gene>
    <name evidence="8" type="ORF">HGUI_01500</name>
</gene>
<dbReference type="CDD" id="cd14478">
    <property type="entry name" value="SPX_PHO87_PHO90_like"/>
    <property type="match status" value="1"/>
</dbReference>
<evidence type="ECO:0000256" key="2">
    <source>
        <dbReference type="ARBA" id="ARBA00022448"/>
    </source>
</evidence>
<dbReference type="GO" id="GO:0000329">
    <property type="term" value="C:fungal-type vacuole membrane"/>
    <property type="evidence" value="ECO:0007669"/>
    <property type="project" value="EnsemblFungi"/>
</dbReference>
<feature type="transmembrane region" description="Helical" evidence="6">
    <location>
        <begin position="412"/>
        <end position="431"/>
    </location>
</feature>
<evidence type="ECO:0000256" key="6">
    <source>
        <dbReference type="SAM" id="Phobius"/>
    </source>
</evidence>
<feature type="transmembrane region" description="Helical" evidence="6">
    <location>
        <begin position="319"/>
        <end position="338"/>
    </location>
</feature>
<evidence type="ECO:0000256" key="1">
    <source>
        <dbReference type="ARBA" id="ARBA00004141"/>
    </source>
</evidence>
<keyword evidence="2" id="KW-0813">Transport</keyword>
<feature type="transmembrane region" description="Helical" evidence="6">
    <location>
        <begin position="455"/>
        <end position="483"/>
    </location>
</feature>
<dbReference type="GO" id="GO:2000185">
    <property type="term" value="P:regulation of phosphate transmembrane transport"/>
    <property type="evidence" value="ECO:0007669"/>
    <property type="project" value="EnsemblFungi"/>
</dbReference>
<dbReference type="Proteomes" id="UP000183365">
    <property type="component" value="Unassembled WGS sequence"/>
</dbReference>
<proteinExistence type="predicted"/>
<feature type="transmembrane region" description="Helical" evidence="6">
    <location>
        <begin position="358"/>
        <end position="391"/>
    </location>
</feature>
<dbReference type="InterPro" id="IPR004680">
    <property type="entry name" value="Cit_transptr-like_dom"/>
</dbReference>
<sequence length="801" mass="91318">MKFSHSLQFNAVPEWSSKYINYSQLKKIIYILQQEVLYPNSSYTEFSQPVTSNGLEVQLEDNILPLIKHTSNDTELDLNHQCIEIFTKYLNKELTKCDDFFQMQDSYFTELLEGIINDFNNNNRSKELEERIISCYTQFNELKSYLELNHTGFIKICKKFDKIHHTNLKITYIEGLHMNSVIFNQESLAHMNESIFKTMQLYSILNNISIEETNEKLKVYLKEHLVWERNTIWKDMMNLESKQQTLKKQIPQNLKTNLKIRNANSNNIKSYQSIGSNNGDLEEDNLIDGTLTMDNESDEINLQYFDDLKKYKFKKVLKYLFLDTPLSLSLIIIAFVYFTSYHVATNYLENNNQAHCLFVLLLASLFWTFEIFPLFVTSLLIPFLLTVLPIFRDETTNELLTASESCNYIMSTMWNSVIMLLLGGFTLAASLSKHNIAKILSTFLLSKTSTSPNKILFMNMLIAVFCSMWISNIATPVLCYSLIQPILRTLPRGSVYAKWLILGIGFASNIGGMSSPISSPQNIIAIGLMNNQPSWFQWFFVVLPVALVILRIIYHIIIRCLPLNQAVMGGEETLKLAKIHFNNEKLTLKQWYVVVVSMLTVLLWCFNNQLKPYFGDMGMMSIIPIVAFFGTGILTTQDFNSFMWNIIILTMGGTTLGKAVINTGLLKIFAEYISNKVDGLSLFNVILIFGLIIVTLASFISHTVAAMILAPLMKELGEQLHVNGKKTHGDLLVFITGLLCSAAAALPTSGFPNLCAISMCDDLGEKYLNVREFIKLGLMITISGYIVVITLGYLLMRVLGY</sequence>
<dbReference type="PROSITE" id="PS51382">
    <property type="entry name" value="SPX"/>
    <property type="match status" value="1"/>
</dbReference>
<keyword evidence="5 6" id="KW-0472">Membrane</keyword>
<name>A0A1L0B0H7_9ASCO</name>
<comment type="subcellular location">
    <subcellularLocation>
        <location evidence="1">Membrane</location>
        <topology evidence="1">Multi-pass membrane protein</topology>
    </subcellularLocation>
</comment>
<protein>
    <submittedName>
        <fullName evidence="8">Related to Low-affinity phosphate transporter PHO91</fullName>
    </submittedName>
</protein>
<dbReference type="CDD" id="cd01115">
    <property type="entry name" value="SLC13_permease"/>
    <property type="match status" value="1"/>
</dbReference>
<feature type="transmembrane region" description="Helical" evidence="6">
    <location>
        <begin position="495"/>
        <end position="515"/>
    </location>
</feature>
<feature type="transmembrane region" description="Helical" evidence="6">
    <location>
        <begin position="616"/>
        <end position="635"/>
    </location>
</feature>
<dbReference type="GO" id="GO:0005315">
    <property type="term" value="F:phosphate transmembrane transporter activity"/>
    <property type="evidence" value="ECO:0007669"/>
    <property type="project" value="EnsemblFungi"/>
</dbReference>
<feature type="transmembrane region" description="Helical" evidence="6">
    <location>
        <begin position="681"/>
        <end position="710"/>
    </location>
</feature>
<dbReference type="GO" id="GO:0015169">
    <property type="term" value="F:glycerol-3-phosphate transmembrane transporter activity"/>
    <property type="evidence" value="ECO:0007669"/>
    <property type="project" value="EnsemblFungi"/>
</dbReference>
<evidence type="ECO:0000256" key="4">
    <source>
        <dbReference type="ARBA" id="ARBA00022989"/>
    </source>
</evidence>
<feature type="transmembrane region" description="Helical" evidence="6">
    <location>
        <begin position="642"/>
        <end position="661"/>
    </location>
</feature>
<reference evidence="9" key="1">
    <citation type="submission" date="2016-11" db="EMBL/GenBank/DDBJ databases">
        <authorList>
            <person name="Guldener U."/>
        </authorList>
    </citation>
    <scope>NUCLEOTIDE SEQUENCE [LARGE SCALE GENOMIC DNA]</scope>
</reference>
<dbReference type="PANTHER" id="PTHR10283">
    <property type="entry name" value="SOLUTE CARRIER FAMILY 13 MEMBER"/>
    <property type="match status" value="1"/>
</dbReference>
<dbReference type="PANTHER" id="PTHR10283:SF92">
    <property type="entry name" value="LOW-AFFINITY PHOSPHATE TRANSPORTER PHO91"/>
    <property type="match status" value="1"/>
</dbReference>
<evidence type="ECO:0000256" key="5">
    <source>
        <dbReference type="ARBA" id="ARBA00023136"/>
    </source>
</evidence>
<evidence type="ECO:0000313" key="8">
    <source>
        <dbReference type="EMBL" id="SGZ39300.1"/>
    </source>
</evidence>
<dbReference type="GO" id="GO:0005886">
    <property type="term" value="C:plasma membrane"/>
    <property type="evidence" value="ECO:0007669"/>
    <property type="project" value="TreeGrafter"/>
</dbReference>
<dbReference type="EMBL" id="FQNF01000021">
    <property type="protein sequence ID" value="SGZ39300.1"/>
    <property type="molecule type" value="Genomic_DNA"/>
</dbReference>
<dbReference type="InterPro" id="IPR004331">
    <property type="entry name" value="SPX_dom"/>
</dbReference>
<feature type="domain" description="SPX" evidence="7">
    <location>
        <begin position="1"/>
        <end position="174"/>
    </location>
</feature>
<dbReference type="VEuPathDB" id="FungiDB:HGUI_01500"/>
<feature type="transmembrane region" description="Helical" evidence="6">
    <location>
        <begin position="731"/>
        <end position="753"/>
    </location>
</feature>
<dbReference type="Pfam" id="PF03105">
    <property type="entry name" value="SPX"/>
    <property type="match status" value="2"/>
</dbReference>
<accession>A0A1L0B0H7</accession>
<feature type="transmembrane region" description="Helical" evidence="6">
    <location>
        <begin position="773"/>
        <end position="796"/>
    </location>
</feature>
<feature type="transmembrane region" description="Helical" evidence="6">
    <location>
        <begin position="535"/>
        <end position="554"/>
    </location>
</feature>
<evidence type="ECO:0000256" key="3">
    <source>
        <dbReference type="ARBA" id="ARBA00022692"/>
    </source>
</evidence>
<evidence type="ECO:0000259" key="7">
    <source>
        <dbReference type="PROSITE" id="PS51382"/>
    </source>
</evidence>
<dbReference type="GO" id="GO:0006817">
    <property type="term" value="P:phosphate ion transport"/>
    <property type="evidence" value="ECO:0007669"/>
    <property type="project" value="EnsemblFungi"/>
</dbReference>
<keyword evidence="3 6" id="KW-0812">Transmembrane</keyword>
<feature type="transmembrane region" description="Helical" evidence="6">
    <location>
        <begin position="591"/>
        <end position="610"/>
    </location>
</feature>